<dbReference type="InterPro" id="IPR038058">
    <property type="entry name" value="PhnH-like_sp"/>
</dbReference>
<dbReference type="Pfam" id="PF05845">
    <property type="entry name" value="PhnH"/>
    <property type="match status" value="1"/>
</dbReference>
<comment type="caution">
    <text evidence="1">The sequence shown here is derived from an EMBL/GenBank/DDBJ whole genome shotgun (WGS) entry which is preliminary data.</text>
</comment>
<proteinExistence type="predicted"/>
<dbReference type="Proteomes" id="UP000253061">
    <property type="component" value="Unassembled WGS sequence"/>
</dbReference>
<dbReference type="AlphaFoldDB" id="A0A367VCD4"/>
<name>A0A367VCD4_9PROT</name>
<reference evidence="1 2" key="1">
    <citation type="submission" date="2014-07" db="EMBL/GenBank/DDBJ databases">
        <title>Draft genome sequence of Thalassospira profundimaris R8-17.</title>
        <authorList>
            <person name="Lai Q."/>
            <person name="Shao Z."/>
        </authorList>
    </citation>
    <scope>NUCLEOTIDE SEQUENCE [LARGE SCALE GENOMIC DNA]</scope>
    <source>
        <strain evidence="1 2">R8-17</strain>
    </source>
</reference>
<dbReference type="GO" id="GO:0019634">
    <property type="term" value="P:organic phosphonate metabolic process"/>
    <property type="evidence" value="ECO:0007669"/>
    <property type="project" value="InterPro"/>
</dbReference>
<gene>
    <name evidence="1" type="ORF">TH6_10230</name>
</gene>
<protein>
    <submittedName>
        <fullName evidence="1">Phosphonate metabolism protein PhnH</fullName>
    </submittedName>
</protein>
<dbReference type="Gene3D" id="3.40.50.11310">
    <property type="entry name" value="Bacterial phosphonate metabolism protein PhnH"/>
    <property type="match status" value="1"/>
</dbReference>
<evidence type="ECO:0000313" key="1">
    <source>
        <dbReference type="EMBL" id="RCK22052.1"/>
    </source>
</evidence>
<sequence length="207" mass="22186">MTPQPQSTSAQTSDLLPGFDHTAFDSNAVFRALLDAMSRPGRIYDLPVAVSAPDGLNKAATATLLAMADMDTTIWLSPSCVTKAAGDHLKFHCGCPISTDVKQADFAIARISDDLSFVTDLAIGNAEYPDQSATLILMVDEISDQPSMTLKGPGIKDTHSLAVKGLPESFHAWRAENHHLFPCGVDVIFASETQIAALSRTTRIEVN</sequence>
<dbReference type="InterPro" id="IPR008772">
    <property type="entry name" value="Phosphonate_metab_PhnH"/>
</dbReference>
<dbReference type="EMBL" id="JPWB01000004">
    <property type="protein sequence ID" value="RCK22052.1"/>
    <property type="molecule type" value="Genomic_DNA"/>
</dbReference>
<dbReference type="PIRSF" id="PIRSF020680">
    <property type="entry name" value="PhnH"/>
    <property type="match status" value="1"/>
</dbReference>
<accession>A0A367VCD4</accession>
<dbReference type="RefSeq" id="WP_062953860.1">
    <property type="nucleotide sequence ID" value="NZ_JPWB01000004.1"/>
</dbReference>
<dbReference type="NCBIfam" id="TIGR03292">
    <property type="entry name" value="PhnH_redo"/>
    <property type="match status" value="1"/>
</dbReference>
<evidence type="ECO:0000313" key="2">
    <source>
        <dbReference type="Proteomes" id="UP000253061"/>
    </source>
</evidence>
<organism evidence="1 2">
    <name type="scientific">Thalassospira profundimaris</name>
    <dbReference type="NCBI Taxonomy" id="502049"/>
    <lineage>
        <taxon>Bacteria</taxon>
        <taxon>Pseudomonadati</taxon>
        <taxon>Pseudomonadota</taxon>
        <taxon>Alphaproteobacteria</taxon>
        <taxon>Rhodospirillales</taxon>
        <taxon>Thalassospiraceae</taxon>
        <taxon>Thalassospira</taxon>
    </lineage>
</organism>
<dbReference type="SUPFAM" id="SSF159709">
    <property type="entry name" value="PhnH-like"/>
    <property type="match status" value="1"/>
</dbReference>